<evidence type="ECO:0000256" key="1">
    <source>
        <dbReference type="SAM" id="Phobius"/>
    </source>
</evidence>
<keyword evidence="1" id="KW-0472">Membrane</keyword>
<dbReference type="AlphaFoldDB" id="A0AAN4ZLA8"/>
<reference evidence="3" key="1">
    <citation type="submission" date="2022-10" db="EMBL/GenBank/DDBJ databases">
        <title>Genome assembly of Pristionchus species.</title>
        <authorList>
            <person name="Yoshida K."/>
            <person name="Sommer R.J."/>
        </authorList>
    </citation>
    <scope>NUCLEOTIDE SEQUENCE [LARGE SCALE GENOMIC DNA]</scope>
    <source>
        <strain evidence="3">RS5460</strain>
    </source>
</reference>
<feature type="non-terminal residue" evidence="2">
    <location>
        <position position="246"/>
    </location>
</feature>
<proteinExistence type="predicted"/>
<gene>
    <name evidence="2" type="ORF">PMAYCL1PPCAC_11624</name>
</gene>
<dbReference type="PANTHER" id="PTHR46178">
    <property type="entry name" value="SEVEN TM RECEPTOR"/>
    <property type="match status" value="1"/>
</dbReference>
<feature type="transmembrane region" description="Helical" evidence="1">
    <location>
        <begin position="47"/>
        <end position="69"/>
    </location>
</feature>
<keyword evidence="3" id="KW-1185">Reference proteome</keyword>
<name>A0AAN4ZLA8_9BILA</name>
<organism evidence="2 3">
    <name type="scientific">Pristionchus mayeri</name>
    <dbReference type="NCBI Taxonomy" id="1317129"/>
    <lineage>
        <taxon>Eukaryota</taxon>
        <taxon>Metazoa</taxon>
        <taxon>Ecdysozoa</taxon>
        <taxon>Nematoda</taxon>
        <taxon>Chromadorea</taxon>
        <taxon>Rhabditida</taxon>
        <taxon>Rhabditina</taxon>
        <taxon>Diplogasteromorpha</taxon>
        <taxon>Diplogasteroidea</taxon>
        <taxon>Neodiplogasteridae</taxon>
        <taxon>Pristionchus</taxon>
    </lineage>
</organism>
<sequence length="246" mass="27939">MDLSTTSQRVLLHTILSYIFLPNSVFLNVLVFILVRKATKLGSTRQVINAFSAVCILLSIAHGISIAHWEHLPHTVAFFPTGPLATVEYLTPIAFQLQQVAYISIICLVGYMYIHRYLTMITPSEQKQLRWKIVYAVIGAAIVQWECICLFIMKPDDKLRKKIQDAFGSEYAINFMQLHFLAVDLAEPLDPWQIFNAVGVILGASVLISLIHWCGFRIHSLIGSSISSERAKRIQRRVLRLLIFQV</sequence>
<dbReference type="InterPro" id="IPR019428">
    <property type="entry name" value="7TM_GPCR_serpentine_rcpt_Str"/>
</dbReference>
<feature type="transmembrane region" description="Helical" evidence="1">
    <location>
        <begin position="15"/>
        <end position="35"/>
    </location>
</feature>
<dbReference type="EMBL" id="BTRK01000003">
    <property type="protein sequence ID" value="GMR41429.1"/>
    <property type="molecule type" value="Genomic_DNA"/>
</dbReference>
<comment type="caution">
    <text evidence="2">The sequence shown here is derived from an EMBL/GenBank/DDBJ whole genome shotgun (WGS) entry which is preliminary data.</text>
</comment>
<keyword evidence="1" id="KW-1133">Transmembrane helix</keyword>
<accession>A0AAN4ZLA8</accession>
<evidence type="ECO:0000313" key="2">
    <source>
        <dbReference type="EMBL" id="GMR41429.1"/>
    </source>
</evidence>
<feature type="transmembrane region" description="Helical" evidence="1">
    <location>
        <begin position="133"/>
        <end position="153"/>
    </location>
</feature>
<dbReference type="PANTHER" id="PTHR46178:SF9">
    <property type="entry name" value="SEVEN TM RECEPTOR"/>
    <property type="match status" value="1"/>
</dbReference>
<evidence type="ECO:0008006" key="4">
    <source>
        <dbReference type="Google" id="ProtNLM"/>
    </source>
</evidence>
<dbReference type="Proteomes" id="UP001328107">
    <property type="component" value="Unassembled WGS sequence"/>
</dbReference>
<evidence type="ECO:0000313" key="3">
    <source>
        <dbReference type="Proteomes" id="UP001328107"/>
    </source>
</evidence>
<feature type="transmembrane region" description="Helical" evidence="1">
    <location>
        <begin position="89"/>
        <end position="113"/>
    </location>
</feature>
<protein>
    <recommendedName>
        <fullName evidence="4">G protein-coupled receptor</fullName>
    </recommendedName>
</protein>
<keyword evidence="1" id="KW-0812">Transmembrane</keyword>
<feature type="transmembrane region" description="Helical" evidence="1">
    <location>
        <begin position="194"/>
        <end position="216"/>
    </location>
</feature>
<dbReference type="Pfam" id="PF10326">
    <property type="entry name" value="7TM_GPCR_Str"/>
    <property type="match status" value="1"/>
</dbReference>